<organism evidence="5 6">
    <name type="scientific">Gossypium stocksii</name>
    <dbReference type="NCBI Taxonomy" id="47602"/>
    <lineage>
        <taxon>Eukaryota</taxon>
        <taxon>Viridiplantae</taxon>
        <taxon>Streptophyta</taxon>
        <taxon>Embryophyta</taxon>
        <taxon>Tracheophyta</taxon>
        <taxon>Spermatophyta</taxon>
        <taxon>Magnoliopsida</taxon>
        <taxon>eudicotyledons</taxon>
        <taxon>Gunneridae</taxon>
        <taxon>Pentapetalae</taxon>
        <taxon>rosids</taxon>
        <taxon>malvids</taxon>
        <taxon>Malvales</taxon>
        <taxon>Malvaceae</taxon>
        <taxon>Malvoideae</taxon>
        <taxon>Gossypium</taxon>
    </lineage>
</organism>
<gene>
    <name evidence="5" type="ORF">J1N35_033339</name>
</gene>
<comment type="caution">
    <text evidence="5">The sequence shown here is derived from an EMBL/GenBank/DDBJ whole genome shotgun (WGS) entry which is preliminary data.</text>
</comment>
<dbReference type="PANTHER" id="PTHR11413:SF103">
    <property type="entry name" value="CYSTEINE PROTEINASE INHIBITOR 12"/>
    <property type="match status" value="1"/>
</dbReference>
<sequence>MSILFYINLSAELTLSLEPMSTSTTTVTLGGGSAINVEHENVARFAIDEHKKREKGTVVFARVDQAAEQLVVGRLHHLTVEAIDAGEKKLYEAKVWVKPWSNFKELQEFKHAGDAHASPSSTTSDLVVHKGSSLLKFSSNSYCRKLSAFQKRKKKKRSLYLIKNTHTRGYDMKNISFPSLQLCSLYPV</sequence>
<evidence type="ECO:0000256" key="2">
    <source>
        <dbReference type="ARBA" id="ARBA00022704"/>
    </source>
</evidence>
<dbReference type="Proteomes" id="UP000828251">
    <property type="component" value="Unassembled WGS sequence"/>
</dbReference>
<reference evidence="5 6" key="1">
    <citation type="journal article" date="2021" name="Plant Biotechnol. J.">
        <title>Multi-omics assisted identification of the key and species-specific regulatory components of drought-tolerant mechanisms in Gossypium stocksii.</title>
        <authorList>
            <person name="Yu D."/>
            <person name="Ke L."/>
            <person name="Zhang D."/>
            <person name="Wu Y."/>
            <person name="Sun Y."/>
            <person name="Mei J."/>
            <person name="Sun J."/>
            <person name="Sun Y."/>
        </authorList>
    </citation>
    <scope>NUCLEOTIDE SEQUENCE [LARGE SCALE GENOMIC DNA]</scope>
    <source>
        <strain evidence="6">cv. E1</strain>
        <tissue evidence="5">Leaf</tissue>
    </source>
</reference>
<comment type="similarity">
    <text evidence="3">Belongs to the cystatin family. Phytocystatin subfamily.</text>
</comment>
<dbReference type="GO" id="GO:0004869">
    <property type="term" value="F:cysteine-type endopeptidase inhibitor activity"/>
    <property type="evidence" value="ECO:0007669"/>
    <property type="project" value="UniProtKB-KW"/>
</dbReference>
<dbReference type="Gene3D" id="3.10.450.10">
    <property type="match status" value="1"/>
</dbReference>
<proteinExistence type="inferred from homology"/>
<name>A0A9D3UQS3_9ROSI</name>
<dbReference type="InterPro" id="IPR027214">
    <property type="entry name" value="Cystatin"/>
</dbReference>
<dbReference type="PANTHER" id="PTHR11413">
    <property type="entry name" value="CYSTATIN FAMILY MEMBER"/>
    <property type="match status" value="1"/>
</dbReference>
<dbReference type="InterPro" id="IPR000010">
    <property type="entry name" value="Cystatin_dom"/>
</dbReference>
<evidence type="ECO:0000259" key="4">
    <source>
        <dbReference type="SMART" id="SM00043"/>
    </source>
</evidence>
<evidence type="ECO:0000256" key="3">
    <source>
        <dbReference type="RuleBase" id="RU362130"/>
    </source>
</evidence>
<dbReference type="EMBL" id="JAIQCV010000010">
    <property type="protein sequence ID" value="KAH1055274.1"/>
    <property type="molecule type" value="Genomic_DNA"/>
</dbReference>
<keyword evidence="1 3" id="KW-0646">Protease inhibitor</keyword>
<evidence type="ECO:0000313" key="6">
    <source>
        <dbReference type="Proteomes" id="UP000828251"/>
    </source>
</evidence>
<dbReference type="SUPFAM" id="SSF54403">
    <property type="entry name" value="Cystatin/monellin"/>
    <property type="match status" value="1"/>
</dbReference>
<dbReference type="Pfam" id="PF16845">
    <property type="entry name" value="SQAPI"/>
    <property type="match status" value="1"/>
</dbReference>
<evidence type="ECO:0000313" key="5">
    <source>
        <dbReference type="EMBL" id="KAH1055274.1"/>
    </source>
</evidence>
<keyword evidence="2 3" id="KW-0789">Thiol protease inhibitor</keyword>
<protein>
    <recommendedName>
        <fullName evidence="3">Cysteine proteinase inhibitor</fullName>
    </recommendedName>
</protein>
<feature type="domain" description="Cystatin" evidence="4">
    <location>
        <begin position="28"/>
        <end position="112"/>
    </location>
</feature>
<dbReference type="CDD" id="cd00042">
    <property type="entry name" value="CY"/>
    <property type="match status" value="1"/>
</dbReference>
<keyword evidence="6" id="KW-1185">Reference proteome</keyword>
<dbReference type="OrthoDB" id="974024at2759"/>
<dbReference type="AlphaFoldDB" id="A0A9D3UQS3"/>
<dbReference type="SMART" id="SM00043">
    <property type="entry name" value="CY"/>
    <property type="match status" value="1"/>
</dbReference>
<accession>A0A9D3UQS3</accession>
<dbReference type="InterPro" id="IPR046350">
    <property type="entry name" value="Cystatin_sf"/>
</dbReference>
<evidence type="ECO:0000256" key="1">
    <source>
        <dbReference type="ARBA" id="ARBA00022690"/>
    </source>
</evidence>